<organism evidence="1 2">
    <name type="scientific">Peronosclerospora sorghi</name>
    <dbReference type="NCBI Taxonomy" id="230839"/>
    <lineage>
        <taxon>Eukaryota</taxon>
        <taxon>Sar</taxon>
        <taxon>Stramenopiles</taxon>
        <taxon>Oomycota</taxon>
        <taxon>Peronosporomycetes</taxon>
        <taxon>Peronosporales</taxon>
        <taxon>Peronosporaceae</taxon>
        <taxon>Peronosclerospora</taxon>
    </lineage>
</organism>
<dbReference type="Proteomes" id="UP001163321">
    <property type="component" value="Chromosome 13"/>
</dbReference>
<sequence length="74" mass="8210">MYLSLAIVPKPTGYADCPESVRRAKRARWNIGVKPAASDDIPPTDEVGANEEGNQIRNLIALLEGMREMRRMIG</sequence>
<gene>
    <name evidence="1" type="ORF">PsorP6_013187</name>
</gene>
<keyword evidence="2" id="KW-1185">Reference proteome</keyword>
<evidence type="ECO:0000313" key="1">
    <source>
        <dbReference type="EMBL" id="KAI9917868.1"/>
    </source>
</evidence>
<dbReference type="EMBL" id="CM047592">
    <property type="protein sequence ID" value="KAI9917868.1"/>
    <property type="molecule type" value="Genomic_DNA"/>
</dbReference>
<accession>A0ACC0WIW9</accession>
<proteinExistence type="predicted"/>
<name>A0ACC0WIW9_9STRA</name>
<protein>
    <submittedName>
        <fullName evidence="1">Uncharacterized protein</fullName>
    </submittedName>
</protein>
<comment type="caution">
    <text evidence="1">The sequence shown here is derived from an EMBL/GenBank/DDBJ whole genome shotgun (WGS) entry which is preliminary data.</text>
</comment>
<evidence type="ECO:0000313" key="2">
    <source>
        <dbReference type="Proteomes" id="UP001163321"/>
    </source>
</evidence>
<reference evidence="1 2" key="1">
    <citation type="journal article" date="2022" name="bioRxiv">
        <title>The genome of the oomycete Peronosclerospora sorghi, a cosmopolitan pathogen of maize and sorghum, is inflated with dispersed pseudogenes.</title>
        <authorList>
            <person name="Fletcher K."/>
            <person name="Martin F."/>
            <person name="Isakeit T."/>
            <person name="Cavanaugh K."/>
            <person name="Magill C."/>
            <person name="Michelmore R."/>
        </authorList>
    </citation>
    <scope>NUCLEOTIDE SEQUENCE [LARGE SCALE GENOMIC DNA]</scope>
    <source>
        <strain evidence="1">P6</strain>
    </source>
</reference>